<feature type="transmembrane region" description="Helical" evidence="7">
    <location>
        <begin position="128"/>
        <end position="149"/>
    </location>
</feature>
<dbReference type="AlphaFoldDB" id="A0A6N2S7T6"/>
<keyword evidence="6 7" id="KW-0472">Membrane</keyword>
<keyword evidence="2 7" id="KW-0813">Transport</keyword>
<evidence type="ECO:0000256" key="7">
    <source>
        <dbReference type="RuleBase" id="RU363032"/>
    </source>
</evidence>
<evidence type="ECO:0000256" key="6">
    <source>
        <dbReference type="ARBA" id="ARBA00023136"/>
    </source>
</evidence>
<feature type="transmembrane region" description="Helical" evidence="7">
    <location>
        <begin position="169"/>
        <end position="197"/>
    </location>
</feature>
<proteinExistence type="inferred from homology"/>
<evidence type="ECO:0000259" key="8">
    <source>
        <dbReference type="PROSITE" id="PS50928"/>
    </source>
</evidence>
<organism evidence="9">
    <name type="scientific">Blautia hansenii</name>
    <name type="common">Ruminococcus hansenii</name>
    <dbReference type="NCBI Taxonomy" id="1322"/>
    <lineage>
        <taxon>Bacteria</taxon>
        <taxon>Bacillati</taxon>
        <taxon>Bacillota</taxon>
        <taxon>Clostridia</taxon>
        <taxon>Lachnospirales</taxon>
        <taxon>Lachnospiraceae</taxon>
        <taxon>Blautia</taxon>
    </lineage>
</organism>
<dbReference type="PANTHER" id="PTHR43227:SF11">
    <property type="entry name" value="BLL4140 PROTEIN"/>
    <property type="match status" value="1"/>
</dbReference>
<gene>
    <name evidence="9" type="primary">yteP_2</name>
    <name evidence="9" type="ORF">BHLFYP23_01961</name>
</gene>
<feature type="transmembrane region" description="Helical" evidence="7">
    <location>
        <begin position="81"/>
        <end position="107"/>
    </location>
</feature>
<sequence length="310" mass="34852">MTNTVKAVKKPRFQSKMKYVKQNKVLYFMLLPTLIFFIIFHVIPIYGMKLAFFDYKIMGDDVFAGLKYFQKLFSTPTFLQILGNTLIISAMKIFMIFPLPIIFALMLNEFKAGKFRKSIQVVSYLPHFLSWVVIAGIWFSFLSPSTGILNNILNSLGLESVDLLTSKGAIRWILLASEAWRSIGWDSIIYMAAILGIDSTLYEAARMDGASRWQVIKGIILPALTTTMVTVLILNIGFFMNAGLDQVLNFTNPAVNSEIDIIDTYVYRIGLQNSQYSFATAANLFKGIVGTVLIITTHLTSKKLTGKGAW</sequence>
<feature type="transmembrane region" description="Helical" evidence="7">
    <location>
        <begin position="218"/>
        <end position="240"/>
    </location>
</feature>
<name>A0A6N2S7T6_BLAHA</name>
<keyword evidence="4 7" id="KW-0812">Transmembrane</keyword>
<evidence type="ECO:0000256" key="4">
    <source>
        <dbReference type="ARBA" id="ARBA00022692"/>
    </source>
</evidence>
<evidence type="ECO:0000256" key="2">
    <source>
        <dbReference type="ARBA" id="ARBA00022448"/>
    </source>
</evidence>
<dbReference type="GO" id="GO:0005886">
    <property type="term" value="C:plasma membrane"/>
    <property type="evidence" value="ECO:0007669"/>
    <property type="project" value="UniProtKB-SubCell"/>
</dbReference>
<dbReference type="InterPro" id="IPR050809">
    <property type="entry name" value="UgpAE/MalFG_permease"/>
</dbReference>
<accession>A0A6N2S7T6</accession>
<protein>
    <submittedName>
        <fullName evidence="9">Putative multiple-sugar transport system permease YteP</fullName>
    </submittedName>
</protein>
<comment type="similarity">
    <text evidence="7">Belongs to the binding-protein-dependent transport system permease family.</text>
</comment>
<dbReference type="EMBL" id="CACRSY010000007">
    <property type="protein sequence ID" value="VYS88959.1"/>
    <property type="molecule type" value="Genomic_DNA"/>
</dbReference>
<dbReference type="GO" id="GO:0055085">
    <property type="term" value="P:transmembrane transport"/>
    <property type="evidence" value="ECO:0007669"/>
    <property type="project" value="InterPro"/>
</dbReference>
<keyword evidence="5 7" id="KW-1133">Transmembrane helix</keyword>
<comment type="subcellular location">
    <subcellularLocation>
        <location evidence="1 7">Cell membrane</location>
        <topology evidence="1 7">Multi-pass membrane protein</topology>
    </subcellularLocation>
</comment>
<dbReference type="RefSeq" id="WP_156342056.1">
    <property type="nucleotide sequence ID" value="NZ_CACRSY010000007.1"/>
</dbReference>
<dbReference type="CDD" id="cd06261">
    <property type="entry name" value="TM_PBP2"/>
    <property type="match status" value="1"/>
</dbReference>
<keyword evidence="9" id="KW-0762">Sugar transport</keyword>
<keyword evidence="3" id="KW-1003">Cell membrane</keyword>
<feature type="transmembrane region" description="Helical" evidence="7">
    <location>
        <begin position="276"/>
        <end position="295"/>
    </location>
</feature>
<dbReference type="InterPro" id="IPR035906">
    <property type="entry name" value="MetI-like_sf"/>
</dbReference>
<evidence type="ECO:0000313" key="9">
    <source>
        <dbReference type="EMBL" id="VYS88959.1"/>
    </source>
</evidence>
<evidence type="ECO:0000256" key="3">
    <source>
        <dbReference type="ARBA" id="ARBA00022475"/>
    </source>
</evidence>
<dbReference type="PROSITE" id="PS50928">
    <property type="entry name" value="ABC_TM1"/>
    <property type="match status" value="1"/>
</dbReference>
<evidence type="ECO:0000256" key="1">
    <source>
        <dbReference type="ARBA" id="ARBA00004651"/>
    </source>
</evidence>
<evidence type="ECO:0000256" key="5">
    <source>
        <dbReference type="ARBA" id="ARBA00022989"/>
    </source>
</evidence>
<reference evidence="9" key="1">
    <citation type="submission" date="2019-11" db="EMBL/GenBank/DDBJ databases">
        <authorList>
            <person name="Feng L."/>
        </authorList>
    </citation>
    <scope>NUCLEOTIDE SEQUENCE</scope>
    <source>
        <strain evidence="9">BhanseniiLFYP23</strain>
    </source>
</reference>
<dbReference type="InterPro" id="IPR000515">
    <property type="entry name" value="MetI-like"/>
</dbReference>
<feature type="transmembrane region" description="Helical" evidence="7">
    <location>
        <begin position="25"/>
        <end position="46"/>
    </location>
</feature>
<dbReference type="Gene3D" id="1.10.3720.10">
    <property type="entry name" value="MetI-like"/>
    <property type="match status" value="1"/>
</dbReference>
<dbReference type="PANTHER" id="PTHR43227">
    <property type="entry name" value="BLL4140 PROTEIN"/>
    <property type="match status" value="1"/>
</dbReference>
<feature type="domain" description="ABC transmembrane type-1" evidence="8">
    <location>
        <begin position="82"/>
        <end position="297"/>
    </location>
</feature>
<dbReference type="Pfam" id="PF00528">
    <property type="entry name" value="BPD_transp_1"/>
    <property type="match status" value="1"/>
</dbReference>
<dbReference type="SUPFAM" id="SSF161098">
    <property type="entry name" value="MetI-like"/>
    <property type="match status" value="1"/>
</dbReference>